<dbReference type="STRING" id="9986.ENSOCUP00000027264"/>
<dbReference type="PROSITE" id="PS50011">
    <property type="entry name" value="PROTEIN_KINASE_DOM"/>
    <property type="match status" value="1"/>
</dbReference>
<evidence type="ECO:0000259" key="1">
    <source>
        <dbReference type="PROSITE" id="PS50011"/>
    </source>
</evidence>
<dbReference type="Proteomes" id="UP000001811">
    <property type="component" value="Unplaced"/>
</dbReference>
<dbReference type="AlphaFoldDB" id="A0A5F9C0Q2"/>
<dbReference type="GO" id="GO:0004672">
    <property type="term" value="F:protein kinase activity"/>
    <property type="evidence" value="ECO:0007669"/>
    <property type="project" value="InterPro"/>
</dbReference>
<reference evidence="2" key="2">
    <citation type="submission" date="2025-08" db="UniProtKB">
        <authorList>
            <consortium name="Ensembl"/>
        </authorList>
    </citation>
    <scope>IDENTIFICATION</scope>
    <source>
        <strain evidence="2">Thorbecke</strain>
    </source>
</reference>
<dbReference type="Pfam" id="PF00069">
    <property type="entry name" value="Pkinase"/>
    <property type="match status" value="1"/>
</dbReference>
<feature type="domain" description="Protein kinase" evidence="1">
    <location>
        <begin position="18"/>
        <end position="77"/>
    </location>
</feature>
<dbReference type="InterPro" id="IPR011009">
    <property type="entry name" value="Kinase-like_dom_sf"/>
</dbReference>
<evidence type="ECO:0000313" key="3">
    <source>
        <dbReference type="Proteomes" id="UP000001811"/>
    </source>
</evidence>
<dbReference type="Bgee" id="ENSOCUG00000030935">
    <property type="expression patterns" value="Expressed in brain and 11 other cell types or tissues"/>
</dbReference>
<accession>A0A5F9C0Q2</accession>
<proteinExistence type="predicted"/>
<dbReference type="GO" id="GO:0005524">
    <property type="term" value="F:ATP binding"/>
    <property type="evidence" value="ECO:0007669"/>
    <property type="project" value="InterPro"/>
</dbReference>
<protein>
    <recommendedName>
        <fullName evidence="1">Protein kinase domain-containing protein</fullName>
    </recommendedName>
</protein>
<dbReference type="Ensembl" id="ENSOCUT00000062737.1">
    <property type="protein sequence ID" value="ENSOCUP00000027264.1"/>
    <property type="gene ID" value="ENSOCUG00000030935.1"/>
</dbReference>
<reference evidence="2" key="3">
    <citation type="submission" date="2025-09" db="UniProtKB">
        <authorList>
            <consortium name="Ensembl"/>
        </authorList>
    </citation>
    <scope>IDENTIFICATION</scope>
    <source>
        <strain evidence="2">Thorbecke</strain>
    </source>
</reference>
<sequence>QRRLRAFPLNSCPKHNLLFLSFSPSRGATSIVYRCKQKGTQKPYALKVLKKTVDKKIVRTEIGVLLRLSHPNIVSGF</sequence>
<name>A0A5F9C0Q2_RABIT</name>
<dbReference type="SUPFAM" id="SSF56112">
    <property type="entry name" value="Protein kinase-like (PK-like)"/>
    <property type="match status" value="1"/>
</dbReference>
<reference evidence="2 3" key="1">
    <citation type="journal article" date="2011" name="Nature">
        <title>A high-resolution map of human evolutionary constraint using 29 mammals.</title>
        <authorList>
            <person name="Lindblad-Toh K."/>
            <person name="Garber M."/>
            <person name="Zuk O."/>
            <person name="Lin M.F."/>
            <person name="Parker B.J."/>
            <person name="Washietl S."/>
            <person name="Kheradpour P."/>
            <person name="Ernst J."/>
            <person name="Jordan G."/>
            <person name="Mauceli E."/>
            <person name="Ward L.D."/>
            <person name="Lowe C.B."/>
            <person name="Holloway A.K."/>
            <person name="Clamp M."/>
            <person name="Gnerre S."/>
            <person name="Alfoldi J."/>
            <person name="Beal K."/>
            <person name="Chang J."/>
            <person name="Clawson H."/>
            <person name="Cuff J."/>
            <person name="Di Palma F."/>
            <person name="Fitzgerald S."/>
            <person name="Flicek P."/>
            <person name="Guttman M."/>
            <person name="Hubisz M.J."/>
            <person name="Jaffe D.B."/>
            <person name="Jungreis I."/>
            <person name="Kent W.J."/>
            <person name="Kostka D."/>
            <person name="Lara M."/>
            <person name="Martins A.L."/>
            <person name="Massingham T."/>
            <person name="Moltke I."/>
            <person name="Raney B.J."/>
            <person name="Rasmussen M.D."/>
            <person name="Robinson J."/>
            <person name="Stark A."/>
            <person name="Vilella A.J."/>
            <person name="Wen J."/>
            <person name="Xie X."/>
            <person name="Zody M.C."/>
            <person name="Baldwin J."/>
            <person name="Bloom T."/>
            <person name="Chin C.W."/>
            <person name="Heiman D."/>
            <person name="Nicol R."/>
            <person name="Nusbaum C."/>
            <person name="Young S."/>
            <person name="Wilkinson J."/>
            <person name="Worley K.C."/>
            <person name="Kovar C.L."/>
            <person name="Muzny D.M."/>
            <person name="Gibbs R.A."/>
            <person name="Cree A."/>
            <person name="Dihn H.H."/>
            <person name="Fowler G."/>
            <person name="Jhangiani S."/>
            <person name="Joshi V."/>
            <person name="Lee S."/>
            <person name="Lewis L.R."/>
            <person name="Nazareth L.V."/>
            <person name="Okwuonu G."/>
            <person name="Santibanez J."/>
            <person name="Warren W.C."/>
            <person name="Mardis E.R."/>
            <person name="Weinstock G.M."/>
            <person name="Wilson R.K."/>
            <person name="Delehaunty K."/>
            <person name="Dooling D."/>
            <person name="Fronik C."/>
            <person name="Fulton L."/>
            <person name="Fulton B."/>
            <person name="Graves T."/>
            <person name="Minx P."/>
            <person name="Sodergren E."/>
            <person name="Birney E."/>
            <person name="Margulies E.H."/>
            <person name="Herrero J."/>
            <person name="Green E.D."/>
            <person name="Haussler D."/>
            <person name="Siepel A."/>
            <person name="Goldman N."/>
            <person name="Pollard K.S."/>
            <person name="Pedersen J.S."/>
            <person name="Lander E.S."/>
            <person name="Kellis M."/>
        </authorList>
    </citation>
    <scope>NUCLEOTIDE SEQUENCE [LARGE SCALE GENOMIC DNA]</scope>
    <source>
        <strain evidence="3">Thorbecke</strain>
    </source>
</reference>
<dbReference type="InterPro" id="IPR000719">
    <property type="entry name" value="Prot_kinase_dom"/>
</dbReference>
<dbReference type="Gene3D" id="3.30.200.20">
    <property type="entry name" value="Phosphorylase Kinase, domain 1"/>
    <property type="match status" value="1"/>
</dbReference>
<dbReference type="GeneTree" id="ENSGT00940000160006"/>
<dbReference type="InParanoid" id="A0A5F9C0Q2"/>
<evidence type="ECO:0000313" key="2">
    <source>
        <dbReference type="Ensembl" id="ENSOCUP00000027264.1"/>
    </source>
</evidence>
<keyword evidence="3" id="KW-1185">Reference proteome</keyword>
<organism evidence="2 3">
    <name type="scientific">Oryctolagus cuniculus</name>
    <name type="common">Rabbit</name>
    <dbReference type="NCBI Taxonomy" id="9986"/>
    <lineage>
        <taxon>Eukaryota</taxon>
        <taxon>Metazoa</taxon>
        <taxon>Chordata</taxon>
        <taxon>Craniata</taxon>
        <taxon>Vertebrata</taxon>
        <taxon>Euteleostomi</taxon>
        <taxon>Mammalia</taxon>
        <taxon>Eutheria</taxon>
        <taxon>Euarchontoglires</taxon>
        <taxon>Glires</taxon>
        <taxon>Lagomorpha</taxon>
        <taxon>Leporidae</taxon>
        <taxon>Oryctolagus</taxon>
    </lineage>
</organism>